<sequence>MQLLRTGSGSTDAIPIAPSSFQLPRLPVPPIFDPPLFSPLIAGLFNSSALPGAANMTEAEIRQTQMAIAKEIVHSARSLASGLVIMNMLGALLKFIMGVFLLVRIRRYRILAFQGDIEAANKIILPAFEPLLWFFCAAAVPFFVWSAATVNQDEYTIYVPKIVIEVVLAWTNLLLLLVLVFMLQSSLSTRALLQSMVVTFVLSTYVIPVVWLMENYGDKAHQEAYFYIHMGTRLALLLFVGKVFIYPPARASVRTLQEYCVFVAIYLVLRYVSYEMLHQGYVQQSKTLQWLTTAVSLLCPVFIWRLLQADTEHWRGIGKRAVELQAAFRRNGGRVDEQVSSHGLHELIEMHRKFIIDFARLELHEVIGTGDNAAVFSGFLYPKIPVAVKIYMPPTFTEETVAVFSHEAALCGALRHPNILKFYGLCVYPPNICLVTELCQGSLYELLHARANRPSDETYHHRQQLLIDLGYMLDAARAVAYLHSFSLPFVHRDIQPAKFLVSVDGTVKLTDFGASRTLALRTDGGGDQRQPASEGTGRTNATQPADLTTALIDVPDISSINTMATTPEYTAPEVIRAYHAGTVTYGEAPEVFALAITMWDVLHPGIPKYPDQPIHLLNRQHTPEQPPSVHSIIDRVVSGERPLFEADVPESLHDLIEGMWQADPRLRPPMTNVVTTLEIILEEAGWFFAQELMADLAKSTPNTQTQTHVHGLLPTDAQTSFTGIQAVEKLRMRDYVETQSEAVRLGNLLMDAGFLHHVKHEQNFEYSCSQYYFDEDHIQLCQPLAMIEDDETAATVRLLQREKRRRAQPSAGPNTLEHPRVCIDSISNASQVMLGQNTIGFTCPCRQLGQRLEPKQATRRRFRPRFKVFAENTSASRPLMDDRSVGFTALDDAGPRASRAA</sequence>
<keyword evidence="3" id="KW-0418">Kinase</keyword>
<dbReference type="SMART" id="SM00049">
    <property type="entry name" value="DEP"/>
    <property type="match status" value="1"/>
</dbReference>
<dbReference type="PROSITE" id="PS00107">
    <property type="entry name" value="PROTEIN_KINASE_ATP"/>
    <property type="match status" value="1"/>
</dbReference>
<feature type="transmembrane region" description="Helical" evidence="7">
    <location>
        <begin position="256"/>
        <end position="273"/>
    </location>
</feature>
<feature type="domain" description="Protein kinase" evidence="8">
    <location>
        <begin position="361"/>
        <end position="681"/>
    </location>
</feature>
<dbReference type="AlphaFoldDB" id="A0A8K1FTN8"/>
<evidence type="ECO:0000313" key="10">
    <source>
        <dbReference type="EMBL" id="TMW69778.1"/>
    </source>
</evidence>
<dbReference type="Gene3D" id="1.10.10.10">
    <property type="entry name" value="Winged helix-like DNA-binding domain superfamily/Winged helix DNA-binding domain"/>
    <property type="match status" value="1"/>
</dbReference>
<dbReference type="SUPFAM" id="SSF56112">
    <property type="entry name" value="Protein kinase-like (PK-like)"/>
    <property type="match status" value="1"/>
</dbReference>
<protein>
    <recommendedName>
        <fullName evidence="12">TKL protein kinase</fullName>
    </recommendedName>
</protein>
<keyword evidence="7" id="KW-1133">Transmembrane helix</keyword>
<dbReference type="GO" id="GO:0005524">
    <property type="term" value="F:ATP binding"/>
    <property type="evidence" value="ECO:0007669"/>
    <property type="project" value="UniProtKB-UniRule"/>
</dbReference>
<dbReference type="Pfam" id="PF00610">
    <property type="entry name" value="DEP"/>
    <property type="match status" value="1"/>
</dbReference>
<keyword evidence="7" id="KW-0472">Membrane</keyword>
<dbReference type="InterPro" id="IPR000719">
    <property type="entry name" value="Prot_kinase_dom"/>
</dbReference>
<keyword evidence="2 5" id="KW-0547">Nucleotide-binding</keyword>
<dbReference type="CDD" id="cd04371">
    <property type="entry name" value="DEP"/>
    <property type="match status" value="1"/>
</dbReference>
<gene>
    <name evidence="10" type="ORF">Poli38472_001934</name>
</gene>
<dbReference type="Gene3D" id="3.30.200.20">
    <property type="entry name" value="Phosphorylase Kinase, domain 1"/>
    <property type="match status" value="1"/>
</dbReference>
<dbReference type="GO" id="GO:0004674">
    <property type="term" value="F:protein serine/threonine kinase activity"/>
    <property type="evidence" value="ECO:0007669"/>
    <property type="project" value="TreeGrafter"/>
</dbReference>
<dbReference type="PANTHER" id="PTHR44329">
    <property type="entry name" value="SERINE/THREONINE-PROTEIN KINASE TNNI3K-RELATED"/>
    <property type="match status" value="1"/>
</dbReference>
<dbReference type="Pfam" id="PF00069">
    <property type="entry name" value="Pkinase"/>
    <property type="match status" value="1"/>
</dbReference>
<evidence type="ECO:0000256" key="5">
    <source>
        <dbReference type="PROSITE-ProRule" id="PRU10141"/>
    </source>
</evidence>
<comment type="caution">
    <text evidence="10">The sequence shown here is derived from an EMBL/GenBank/DDBJ whole genome shotgun (WGS) entry which is preliminary data.</text>
</comment>
<feature type="transmembrane region" description="Helical" evidence="7">
    <location>
        <begin position="79"/>
        <end position="103"/>
    </location>
</feature>
<evidence type="ECO:0000256" key="3">
    <source>
        <dbReference type="ARBA" id="ARBA00022777"/>
    </source>
</evidence>
<dbReference type="EMBL" id="SPLM01000001">
    <property type="protein sequence ID" value="TMW69778.1"/>
    <property type="molecule type" value="Genomic_DNA"/>
</dbReference>
<accession>A0A8K1FTN8</accession>
<dbReference type="InterPro" id="IPR000591">
    <property type="entry name" value="DEP_dom"/>
</dbReference>
<dbReference type="SUPFAM" id="SSF46785">
    <property type="entry name" value="Winged helix' DNA-binding domain"/>
    <property type="match status" value="1"/>
</dbReference>
<keyword evidence="1" id="KW-0808">Transferase</keyword>
<evidence type="ECO:0000256" key="1">
    <source>
        <dbReference type="ARBA" id="ARBA00022679"/>
    </source>
</evidence>
<proteinExistence type="predicted"/>
<feature type="transmembrane region" description="Helical" evidence="7">
    <location>
        <begin position="162"/>
        <end position="183"/>
    </location>
</feature>
<dbReference type="Proteomes" id="UP000794436">
    <property type="component" value="Unassembled WGS sequence"/>
</dbReference>
<dbReference type="InterPro" id="IPR036388">
    <property type="entry name" value="WH-like_DNA-bd_sf"/>
</dbReference>
<evidence type="ECO:0008006" key="12">
    <source>
        <dbReference type="Google" id="ProtNLM"/>
    </source>
</evidence>
<keyword evidence="11" id="KW-1185">Reference proteome</keyword>
<dbReference type="PANTHER" id="PTHR44329:SF288">
    <property type="entry name" value="MITOGEN-ACTIVATED PROTEIN KINASE KINASE KINASE 20"/>
    <property type="match status" value="1"/>
</dbReference>
<feature type="transmembrane region" description="Helical" evidence="7">
    <location>
        <begin position="131"/>
        <end position="150"/>
    </location>
</feature>
<dbReference type="InterPro" id="IPR011009">
    <property type="entry name" value="Kinase-like_dom_sf"/>
</dbReference>
<evidence type="ECO:0000256" key="2">
    <source>
        <dbReference type="ARBA" id="ARBA00022741"/>
    </source>
</evidence>
<organism evidence="10 11">
    <name type="scientific">Pythium oligandrum</name>
    <name type="common">Mycoparasitic fungus</name>
    <dbReference type="NCBI Taxonomy" id="41045"/>
    <lineage>
        <taxon>Eukaryota</taxon>
        <taxon>Sar</taxon>
        <taxon>Stramenopiles</taxon>
        <taxon>Oomycota</taxon>
        <taxon>Peronosporomycetes</taxon>
        <taxon>Pythiales</taxon>
        <taxon>Pythiaceae</taxon>
        <taxon>Pythium</taxon>
    </lineage>
</organism>
<feature type="transmembrane region" description="Helical" evidence="7">
    <location>
        <begin position="225"/>
        <end position="244"/>
    </location>
</feature>
<dbReference type="PROSITE" id="PS50186">
    <property type="entry name" value="DEP"/>
    <property type="match status" value="1"/>
</dbReference>
<keyword evidence="7" id="KW-0812">Transmembrane</keyword>
<feature type="domain" description="DEP" evidence="9">
    <location>
        <begin position="718"/>
        <end position="775"/>
    </location>
</feature>
<dbReference type="GO" id="GO:0035556">
    <property type="term" value="P:intracellular signal transduction"/>
    <property type="evidence" value="ECO:0007669"/>
    <property type="project" value="InterPro"/>
</dbReference>
<dbReference type="InterPro" id="IPR017441">
    <property type="entry name" value="Protein_kinase_ATP_BS"/>
</dbReference>
<dbReference type="OrthoDB" id="669224at2759"/>
<evidence type="ECO:0000259" key="8">
    <source>
        <dbReference type="PROSITE" id="PS50011"/>
    </source>
</evidence>
<dbReference type="InterPro" id="IPR036390">
    <property type="entry name" value="WH_DNA-bd_sf"/>
</dbReference>
<evidence type="ECO:0000256" key="6">
    <source>
        <dbReference type="SAM" id="MobiDB-lite"/>
    </source>
</evidence>
<evidence type="ECO:0000313" key="11">
    <source>
        <dbReference type="Proteomes" id="UP000794436"/>
    </source>
</evidence>
<evidence type="ECO:0000256" key="4">
    <source>
        <dbReference type="ARBA" id="ARBA00022840"/>
    </source>
</evidence>
<feature type="compositionally biased region" description="Polar residues" evidence="6">
    <location>
        <begin position="530"/>
        <end position="543"/>
    </location>
</feature>
<feature type="region of interest" description="Disordered" evidence="6">
    <location>
        <begin position="520"/>
        <end position="543"/>
    </location>
</feature>
<keyword evidence="4 5" id="KW-0067">ATP-binding</keyword>
<name>A0A8K1FTN8_PYTOL</name>
<feature type="transmembrane region" description="Helical" evidence="7">
    <location>
        <begin position="195"/>
        <end position="213"/>
    </location>
</feature>
<dbReference type="Gene3D" id="1.10.510.10">
    <property type="entry name" value="Transferase(Phosphotransferase) domain 1"/>
    <property type="match status" value="1"/>
</dbReference>
<dbReference type="PROSITE" id="PS50011">
    <property type="entry name" value="PROTEIN_KINASE_DOM"/>
    <property type="match status" value="1"/>
</dbReference>
<evidence type="ECO:0000259" key="9">
    <source>
        <dbReference type="PROSITE" id="PS50186"/>
    </source>
</evidence>
<feature type="binding site" evidence="5">
    <location>
        <position position="389"/>
    </location>
    <ligand>
        <name>ATP</name>
        <dbReference type="ChEBI" id="CHEBI:30616"/>
    </ligand>
</feature>
<reference evidence="10" key="1">
    <citation type="submission" date="2019-03" db="EMBL/GenBank/DDBJ databases">
        <title>Long read genome sequence of the mycoparasitic Pythium oligandrum ATCC 38472 isolated from sugarbeet rhizosphere.</title>
        <authorList>
            <person name="Gaulin E."/>
        </authorList>
    </citation>
    <scope>NUCLEOTIDE SEQUENCE</scope>
    <source>
        <strain evidence="10">ATCC 38472_TT</strain>
    </source>
</reference>
<dbReference type="InterPro" id="IPR051681">
    <property type="entry name" value="Ser/Thr_Kinases-Pseudokinases"/>
</dbReference>
<evidence type="ECO:0000256" key="7">
    <source>
        <dbReference type="SAM" id="Phobius"/>
    </source>
</evidence>